<sequence length="128" mass="14361">MARQYASTVADCERCRSYHFLPHCTEKTNEPNSIDLWQQVYERMGLKMSVQASGCCGMSGTYGHETKNTRTSVVIYKQSWAPLVKRFNASGRLVADGYSCRSQVKRQDGVTVSHPLQELLAVVRNLAA</sequence>
<proteinExistence type="predicted"/>
<reference evidence="1 2" key="1">
    <citation type="submission" date="2018-08" db="EMBL/GenBank/DDBJ databases">
        <title>Recombination of ecologically and evolutionarily significant loci maintains genetic cohesion in the Pseudomonas syringae species complex.</title>
        <authorList>
            <person name="Dillon M."/>
            <person name="Thakur S."/>
            <person name="Almeida R.N.D."/>
            <person name="Weir B.S."/>
            <person name="Guttman D.S."/>
        </authorList>
    </citation>
    <scope>NUCLEOTIDE SEQUENCE [LARGE SCALE GENOMIC DNA]</scope>
    <source>
        <strain evidence="1 2">ICMP 11281</strain>
    </source>
</reference>
<name>A0A3M6BCL9_PSEYM</name>
<evidence type="ECO:0000313" key="2">
    <source>
        <dbReference type="Proteomes" id="UP000271631"/>
    </source>
</evidence>
<organism evidence="1 2">
    <name type="scientific">Pseudomonas syringae pv. maculicola</name>
    <dbReference type="NCBI Taxonomy" id="59511"/>
    <lineage>
        <taxon>Bacteria</taxon>
        <taxon>Pseudomonadati</taxon>
        <taxon>Pseudomonadota</taxon>
        <taxon>Gammaproteobacteria</taxon>
        <taxon>Pseudomonadales</taxon>
        <taxon>Pseudomonadaceae</taxon>
        <taxon>Pseudomonas</taxon>
    </lineage>
</organism>
<evidence type="ECO:0000313" key="1">
    <source>
        <dbReference type="EMBL" id="RMV29251.1"/>
    </source>
</evidence>
<gene>
    <name evidence="1" type="ORF">ALP13_04345</name>
</gene>
<dbReference type="Proteomes" id="UP000271631">
    <property type="component" value="Unassembled WGS sequence"/>
</dbReference>
<protein>
    <recommendedName>
        <fullName evidence="3">Oxidoreductase, FAD-binding</fullName>
    </recommendedName>
</protein>
<dbReference type="EMBL" id="RBUQ01000329">
    <property type="protein sequence ID" value="RMV29251.1"/>
    <property type="molecule type" value="Genomic_DNA"/>
</dbReference>
<dbReference type="AlphaFoldDB" id="A0A3M6BCL9"/>
<accession>A0A3M6BCL9</accession>
<comment type="caution">
    <text evidence="1">The sequence shown here is derived from an EMBL/GenBank/DDBJ whole genome shotgun (WGS) entry which is preliminary data.</text>
</comment>
<evidence type="ECO:0008006" key="3">
    <source>
        <dbReference type="Google" id="ProtNLM"/>
    </source>
</evidence>